<dbReference type="OrthoDB" id="9814256at2"/>
<keyword evidence="11" id="KW-1185">Reference proteome</keyword>
<evidence type="ECO:0000256" key="1">
    <source>
        <dbReference type="ARBA" id="ARBA00004496"/>
    </source>
</evidence>
<gene>
    <name evidence="10" type="primary">phoU</name>
    <name evidence="10" type="ORF">HMPREF0631_1519</name>
</gene>
<protein>
    <recommendedName>
        <fullName evidence="7">Phosphate-specific transport system accessory protein PhoU</fullName>
    </recommendedName>
</protein>
<dbReference type="InterPro" id="IPR028366">
    <property type="entry name" value="PhoU"/>
</dbReference>
<dbReference type="PANTHER" id="PTHR42930">
    <property type="entry name" value="PHOSPHATE-SPECIFIC TRANSPORT SYSTEM ACCESSORY PROTEIN PHOU"/>
    <property type="match status" value="1"/>
</dbReference>
<comment type="caution">
    <text evidence="10">The sequence shown here is derived from an EMBL/GenBank/DDBJ whole genome shotgun (WGS) entry which is preliminary data.</text>
</comment>
<dbReference type="eggNOG" id="COG0704">
    <property type="taxonomic scope" value="Bacteria"/>
</dbReference>
<dbReference type="NCBIfam" id="TIGR02135">
    <property type="entry name" value="phoU_full"/>
    <property type="match status" value="1"/>
</dbReference>
<dbReference type="AlphaFoldDB" id="D3MQA6"/>
<dbReference type="FunFam" id="1.20.58.220:FF:000004">
    <property type="entry name" value="Phosphate-specific transport system accessory protein PhoU"/>
    <property type="match status" value="1"/>
</dbReference>
<dbReference type="PANTHER" id="PTHR42930:SF3">
    <property type="entry name" value="PHOSPHATE-SPECIFIC TRANSPORT SYSTEM ACCESSORY PROTEIN PHOU"/>
    <property type="match status" value="1"/>
</dbReference>
<comment type="similarity">
    <text evidence="2 7">Belongs to the PhoU family.</text>
</comment>
<dbReference type="SUPFAM" id="SSF109755">
    <property type="entry name" value="PhoU-like"/>
    <property type="match status" value="1"/>
</dbReference>
<proteinExistence type="inferred from homology"/>
<keyword evidence="6 7" id="KW-0592">Phosphate transport</keyword>
<dbReference type="RefSeq" id="WP_002843069.1">
    <property type="nucleotide sequence ID" value="NZ_ADJN01000015.1"/>
</dbReference>
<dbReference type="Proteomes" id="UP000004206">
    <property type="component" value="Unassembled WGS sequence"/>
</dbReference>
<reference evidence="10 11" key="1">
    <citation type="submission" date="2010-01" db="EMBL/GenBank/DDBJ databases">
        <authorList>
            <person name="Dodson R."/>
            <person name="Madupu R."/>
            <person name="Durkin A.S."/>
            <person name="Torralba M."/>
            <person name="Methe B."/>
            <person name="Sutton G.G."/>
            <person name="Strausberg R.L."/>
            <person name="Nelson K.E."/>
        </authorList>
    </citation>
    <scope>NUCLEOTIDE SEQUENCE [LARGE SCALE GENOMIC DNA]</scope>
    <source>
        <strain evidence="10 11">653-L</strain>
    </source>
</reference>
<dbReference type="InterPro" id="IPR038078">
    <property type="entry name" value="PhoU-like_sf"/>
</dbReference>
<dbReference type="EMBL" id="ADJN01000015">
    <property type="protein sequence ID" value="EFD05775.1"/>
    <property type="molecule type" value="Genomic_DNA"/>
</dbReference>
<evidence type="ECO:0000256" key="4">
    <source>
        <dbReference type="ARBA" id="ARBA00022448"/>
    </source>
</evidence>
<name>D3MQA6_9FIRM</name>
<dbReference type="GO" id="GO:0030643">
    <property type="term" value="P:intracellular phosphate ion homeostasis"/>
    <property type="evidence" value="ECO:0007669"/>
    <property type="project" value="InterPro"/>
</dbReference>
<feature type="domain" description="PhoU" evidence="9">
    <location>
        <begin position="18"/>
        <end position="106"/>
    </location>
</feature>
<dbReference type="Pfam" id="PF01895">
    <property type="entry name" value="PhoU"/>
    <property type="match status" value="2"/>
</dbReference>
<keyword evidence="8" id="KW-0175">Coiled coil</keyword>
<keyword evidence="4 7" id="KW-0813">Transport</keyword>
<dbReference type="GeneID" id="79842080"/>
<feature type="coiled-coil region" evidence="8">
    <location>
        <begin position="40"/>
        <end position="67"/>
    </location>
</feature>
<evidence type="ECO:0000259" key="9">
    <source>
        <dbReference type="Pfam" id="PF01895"/>
    </source>
</evidence>
<evidence type="ECO:0000256" key="5">
    <source>
        <dbReference type="ARBA" id="ARBA00022490"/>
    </source>
</evidence>
<feature type="domain" description="PhoU" evidence="9">
    <location>
        <begin position="122"/>
        <end position="206"/>
    </location>
</feature>
<evidence type="ECO:0000313" key="10">
    <source>
        <dbReference type="EMBL" id="EFD05775.1"/>
    </source>
</evidence>
<dbReference type="PIRSF" id="PIRSF003107">
    <property type="entry name" value="PhoU"/>
    <property type="match status" value="1"/>
</dbReference>
<dbReference type="Gene3D" id="1.20.58.220">
    <property type="entry name" value="Phosphate transport system protein phou homolog 2, domain 2"/>
    <property type="match status" value="1"/>
</dbReference>
<evidence type="ECO:0000256" key="7">
    <source>
        <dbReference type="PIRNR" id="PIRNR003107"/>
    </source>
</evidence>
<sequence length="219" mass="25062">MVKENIFDKKLKKLDEDLTRMGELCEIAIAEATKALIEGNTDQARAVIEADEEIDQMEKDIERICLRLLLQQQPVAKDLRKISSALKMITDMERIGDQTSNIAEIVLTFKNEDTVDIKGIGTMAEATSRMVRHSIKAYVDNDLEMARYVMEEDDKIDKFFGKVRTNVADYIQNNNVENAEWIFDIIMVTKYLERIGDHATNIAEWVEFSITGVHRAGRS</sequence>
<dbReference type="GO" id="GO:0006817">
    <property type="term" value="P:phosphate ion transport"/>
    <property type="evidence" value="ECO:0007669"/>
    <property type="project" value="UniProtKB-KW"/>
</dbReference>
<evidence type="ECO:0000256" key="6">
    <source>
        <dbReference type="ARBA" id="ARBA00022592"/>
    </source>
</evidence>
<comment type="function">
    <text evidence="7">Plays a role in the regulation of phosphate uptake.</text>
</comment>
<organism evidence="10 11">
    <name type="scientific">Peptostreptococcus anaerobius 653-L</name>
    <dbReference type="NCBI Taxonomy" id="596329"/>
    <lineage>
        <taxon>Bacteria</taxon>
        <taxon>Bacillati</taxon>
        <taxon>Bacillota</taxon>
        <taxon>Clostridia</taxon>
        <taxon>Peptostreptococcales</taxon>
        <taxon>Peptostreptococcaceae</taxon>
        <taxon>Peptostreptococcus</taxon>
    </lineage>
</organism>
<evidence type="ECO:0000313" key="11">
    <source>
        <dbReference type="Proteomes" id="UP000004206"/>
    </source>
</evidence>
<evidence type="ECO:0000256" key="8">
    <source>
        <dbReference type="SAM" id="Coils"/>
    </source>
</evidence>
<keyword evidence="5 7" id="KW-0963">Cytoplasm</keyword>
<evidence type="ECO:0000256" key="2">
    <source>
        <dbReference type="ARBA" id="ARBA00008107"/>
    </source>
</evidence>
<dbReference type="GO" id="GO:0005737">
    <property type="term" value="C:cytoplasm"/>
    <property type="evidence" value="ECO:0007669"/>
    <property type="project" value="UniProtKB-SubCell"/>
</dbReference>
<accession>D3MQA6</accession>
<dbReference type="GO" id="GO:0045936">
    <property type="term" value="P:negative regulation of phosphate metabolic process"/>
    <property type="evidence" value="ECO:0007669"/>
    <property type="project" value="InterPro"/>
</dbReference>
<evidence type="ECO:0000256" key="3">
    <source>
        <dbReference type="ARBA" id="ARBA00011738"/>
    </source>
</evidence>
<comment type="subcellular location">
    <subcellularLocation>
        <location evidence="1 7">Cytoplasm</location>
    </subcellularLocation>
</comment>
<comment type="subunit">
    <text evidence="3 7">Homodimer.</text>
</comment>
<dbReference type="InterPro" id="IPR026022">
    <property type="entry name" value="PhoU_dom"/>
</dbReference>